<organism evidence="1 2">
    <name type="scientific">Corallococcus llansteffanensis</name>
    <dbReference type="NCBI Taxonomy" id="2316731"/>
    <lineage>
        <taxon>Bacteria</taxon>
        <taxon>Pseudomonadati</taxon>
        <taxon>Myxococcota</taxon>
        <taxon>Myxococcia</taxon>
        <taxon>Myxococcales</taxon>
        <taxon>Cystobacterineae</taxon>
        <taxon>Myxococcaceae</taxon>
        <taxon>Corallococcus</taxon>
    </lineage>
</organism>
<comment type="caution">
    <text evidence="1">The sequence shown here is derived from an EMBL/GenBank/DDBJ whole genome shotgun (WGS) entry which is preliminary data.</text>
</comment>
<sequence>MAADPPDARGLARMSREKARDDLQAERWLQESHMLPPLEDLSLEGRSAFLEQHEDILWDFWSKAFSVAIASESIDPRRALGARANEPEPSAREIADKLIMALHERSRMDRANAWGNLEGWYAWLIGGAAARAGRRLPVRVQAEGHSGDVPEELLDLQRMLARWRQVLERLVERTGIRAIELDWLWATYQVRKQLTETLGQSTETSRLVSADLQTAIAGSSSPGQSQADRIARTRSGAAACFRFNVEELASRGSSPSPLLAMARTVFVGPARSKPPYPPQILIDTAAVTAFEEVWHLARERVRPSPEDGHVERLWKGVFRCGLNKAALRLLPRKMEEALRGALPEPDGTPIENRRDES</sequence>
<keyword evidence="2" id="KW-1185">Reference proteome</keyword>
<reference evidence="2" key="1">
    <citation type="submission" date="2018-09" db="EMBL/GenBank/DDBJ databases">
        <authorList>
            <person name="Livingstone P.G."/>
            <person name="Whitworth D.E."/>
        </authorList>
    </citation>
    <scope>NUCLEOTIDE SEQUENCE [LARGE SCALE GENOMIC DNA]</scope>
    <source>
        <strain evidence="2">CA051B</strain>
    </source>
</reference>
<evidence type="ECO:0000313" key="1">
    <source>
        <dbReference type="EMBL" id="RKH54370.1"/>
    </source>
</evidence>
<protein>
    <submittedName>
        <fullName evidence="1">Uncharacterized protein</fullName>
    </submittedName>
</protein>
<accession>A0A3A8PGC7</accession>
<proteinExistence type="predicted"/>
<dbReference type="AlphaFoldDB" id="A0A3A8PGC7"/>
<dbReference type="EMBL" id="RAWB01000302">
    <property type="protein sequence ID" value="RKH54370.1"/>
    <property type="molecule type" value="Genomic_DNA"/>
</dbReference>
<name>A0A3A8PGC7_9BACT</name>
<evidence type="ECO:0000313" key="2">
    <source>
        <dbReference type="Proteomes" id="UP000272888"/>
    </source>
</evidence>
<dbReference type="Proteomes" id="UP000272888">
    <property type="component" value="Unassembled WGS sequence"/>
</dbReference>
<gene>
    <name evidence="1" type="ORF">D7V93_25620</name>
</gene>